<evidence type="ECO:0000256" key="3">
    <source>
        <dbReference type="ARBA" id="ARBA00022606"/>
    </source>
</evidence>
<keyword evidence="4 10" id="KW-0812">Transmembrane</keyword>
<protein>
    <recommendedName>
        <fullName evidence="10">Odorant receptor</fullName>
    </recommendedName>
</protein>
<keyword evidence="3 10" id="KW-0716">Sensory transduction</keyword>
<comment type="caution">
    <text evidence="11">The sequence shown here is derived from an EMBL/GenBank/DDBJ whole genome shotgun (WGS) entry which is preliminary data.</text>
</comment>
<keyword evidence="2" id="KW-1003">Cell membrane</keyword>
<evidence type="ECO:0000256" key="5">
    <source>
        <dbReference type="ARBA" id="ARBA00022725"/>
    </source>
</evidence>
<dbReference type="GO" id="GO:0005886">
    <property type="term" value="C:plasma membrane"/>
    <property type="evidence" value="ECO:0007669"/>
    <property type="project" value="UniProtKB-SubCell"/>
</dbReference>
<dbReference type="InterPro" id="IPR004117">
    <property type="entry name" value="7tm6_olfct_rcpt"/>
</dbReference>
<keyword evidence="12" id="KW-1185">Reference proteome</keyword>
<feature type="transmembrane region" description="Helical" evidence="10">
    <location>
        <begin position="304"/>
        <end position="324"/>
    </location>
</feature>
<name>A0ABD2WM93_9HYME</name>
<gene>
    <name evidence="11" type="ORF">TKK_011204</name>
</gene>
<dbReference type="GO" id="GO:0007165">
    <property type="term" value="P:signal transduction"/>
    <property type="evidence" value="ECO:0007669"/>
    <property type="project" value="UniProtKB-KW"/>
</dbReference>
<sequence>MHSLVRDIIIQNVEYEILPYQFLLLTFWGIWYPQNWSLWAVNIQKSYFVFISFFDIIICTEMLIFFINSFGTSNFKLINFFFVSANITGVYKAIKIMLNRKMIREFLLTYFDADWRTPKDKIEQKIQDDINAKIKRVTLIYSISMLGIVLMKAMSPLTGFNSVSLPVEAWYPYKVEKTSWYWLTYLHQCILGSSAVCAHIGIDTLFMGLLLKTSYQLEVLKHRLRSLNISLLSLNRKGSKLSIENEKMLIIECIKYHQRIYSFGKKLNDKFQDILIILVLSSLPNICINIYTLSTYTGRTKIDIIATLFCTTSAFMQFCIACWFGNEITWNSINVRDALYDLDWTVFNLDSQKLFIFIMTRSMRPMQFKIGYLLSLNLDSFIKIIKASYSSFNILQQTTH</sequence>
<evidence type="ECO:0000313" key="12">
    <source>
        <dbReference type="Proteomes" id="UP001627154"/>
    </source>
</evidence>
<comment type="similarity">
    <text evidence="10">Belongs to the insect chemoreceptor superfamily. Heteromeric odorant receptor channel (TC 1.A.69) family.</text>
</comment>
<evidence type="ECO:0000256" key="10">
    <source>
        <dbReference type="RuleBase" id="RU351113"/>
    </source>
</evidence>
<dbReference type="AlphaFoldDB" id="A0ABD2WM93"/>
<dbReference type="PANTHER" id="PTHR21137">
    <property type="entry name" value="ODORANT RECEPTOR"/>
    <property type="match status" value="1"/>
</dbReference>
<dbReference type="EMBL" id="JBJJXI010000092">
    <property type="protein sequence ID" value="KAL3394153.1"/>
    <property type="molecule type" value="Genomic_DNA"/>
</dbReference>
<evidence type="ECO:0000256" key="4">
    <source>
        <dbReference type="ARBA" id="ARBA00022692"/>
    </source>
</evidence>
<keyword evidence="9 10" id="KW-0807">Transducer</keyword>
<evidence type="ECO:0000256" key="9">
    <source>
        <dbReference type="ARBA" id="ARBA00023224"/>
    </source>
</evidence>
<proteinExistence type="inferred from homology"/>
<evidence type="ECO:0000256" key="7">
    <source>
        <dbReference type="ARBA" id="ARBA00023136"/>
    </source>
</evidence>
<feature type="transmembrane region" description="Helical" evidence="10">
    <location>
        <begin position="77"/>
        <end position="94"/>
    </location>
</feature>
<dbReference type="Pfam" id="PF02949">
    <property type="entry name" value="7tm_6"/>
    <property type="match status" value="1"/>
</dbReference>
<dbReference type="Proteomes" id="UP001627154">
    <property type="component" value="Unassembled WGS sequence"/>
</dbReference>
<feature type="transmembrane region" description="Helical" evidence="10">
    <location>
        <begin position="139"/>
        <end position="160"/>
    </location>
</feature>
<keyword evidence="6 10" id="KW-1133">Transmembrane helix</keyword>
<comment type="subcellular location">
    <subcellularLocation>
        <location evidence="1 10">Cell membrane</location>
        <topology evidence="1 10">Multi-pass membrane protein</topology>
    </subcellularLocation>
</comment>
<feature type="transmembrane region" description="Helical" evidence="10">
    <location>
        <begin position="48"/>
        <end position="71"/>
    </location>
</feature>
<keyword evidence="7 10" id="KW-0472">Membrane</keyword>
<keyword evidence="5 10" id="KW-0552">Olfaction</keyword>
<dbReference type="GO" id="GO:0007608">
    <property type="term" value="P:sensory perception of smell"/>
    <property type="evidence" value="ECO:0007669"/>
    <property type="project" value="UniProtKB-KW"/>
</dbReference>
<dbReference type="PANTHER" id="PTHR21137:SF35">
    <property type="entry name" value="ODORANT RECEPTOR 19A-RELATED"/>
    <property type="match status" value="1"/>
</dbReference>
<accession>A0ABD2WM93</accession>
<organism evidence="11 12">
    <name type="scientific">Trichogramma kaykai</name>
    <dbReference type="NCBI Taxonomy" id="54128"/>
    <lineage>
        <taxon>Eukaryota</taxon>
        <taxon>Metazoa</taxon>
        <taxon>Ecdysozoa</taxon>
        <taxon>Arthropoda</taxon>
        <taxon>Hexapoda</taxon>
        <taxon>Insecta</taxon>
        <taxon>Pterygota</taxon>
        <taxon>Neoptera</taxon>
        <taxon>Endopterygota</taxon>
        <taxon>Hymenoptera</taxon>
        <taxon>Apocrita</taxon>
        <taxon>Proctotrupomorpha</taxon>
        <taxon>Chalcidoidea</taxon>
        <taxon>Trichogrammatidae</taxon>
        <taxon>Trichogramma</taxon>
    </lineage>
</organism>
<evidence type="ECO:0000256" key="1">
    <source>
        <dbReference type="ARBA" id="ARBA00004651"/>
    </source>
</evidence>
<feature type="transmembrane region" description="Helical" evidence="10">
    <location>
        <begin position="274"/>
        <end position="292"/>
    </location>
</feature>
<evidence type="ECO:0000256" key="8">
    <source>
        <dbReference type="ARBA" id="ARBA00023170"/>
    </source>
</evidence>
<feature type="transmembrane region" description="Helical" evidence="10">
    <location>
        <begin position="20"/>
        <end position="41"/>
    </location>
</feature>
<evidence type="ECO:0000256" key="6">
    <source>
        <dbReference type="ARBA" id="ARBA00022989"/>
    </source>
</evidence>
<keyword evidence="8 10" id="KW-0675">Receptor</keyword>
<evidence type="ECO:0000256" key="2">
    <source>
        <dbReference type="ARBA" id="ARBA00022475"/>
    </source>
</evidence>
<evidence type="ECO:0000313" key="11">
    <source>
        <dbReference type="EMBL" id="KAL3394153.1"/>
    </source>
</evidence>
<feature type="transmembrane region" description="Helical" evidence="10">
    <location>
        <begin position="180"/>
        <end position="202"/>
    </location>
</feature>
<reference evidence="11 12" key="1">
    <citation type="journal article" date="2024" name="bioRxiv">
        <title>A reference genome for Trichogramma kaykai: A tiny desert-dwelling parasitoid wasp with competing sex-ratio distorters.</title>
        <authorList>
            <person name="Culotta J."/>
            <person name="Lindsey A.R."/>
        </authorList>
    </citation>
    <scope>NUCLEOTIDE SEQUENCE [LARGE SCALE GENOMIC DNA]</scope>
    <source>
        <strain evidence="11 12">KSX58</strain>
    </source>
</reference>